<keyword evidence="3" id="KW-1185">Reference proteome</keyword>
<dbReference type="RefSeq" id="WP_095486011.1">
    <property type="nucleotide sequence ID" value="NZ_CP088151.1"/>
</dbReference>
<comment type="caution">
    <text evidence="2">The sequence shown here is derived from an EMBL/GenBank/DDBJ whole genome shotgun (WGS) entry which is preliminary data.</text>
</comment>
<evidence type="ECO:0000313" key="2">
    <source>
        <dbReference type="EMBL" id="PAQ00860.1"/>
    </source>
</evidence>
<keyword evidence="1" id="KW-0472">Membrane</keyword>
<dbReference type="AlphaFoldDB" id="A0AB36R8P3"/>
<evidence type="ECO:0000256" key="1">
    <source>
        <dbReference type="SAM" id="Phobius"/>
    </source>
</evidence>
<proteinExistence type="predicted"/>
<dbReference type="Proteomes" id="UP000216215">
    <property type="component" value="Unassembled WGS sequence"/>
</dbReference>
<feature type="transmembrane region" description="Helical" evidence="1">
    <location>
        <begin position="43"/>
        <end position="63"/>
    </location>
</feature>
<keyword evidence="1" id="KW-1133">Transmembrane helix</keyword>
<sequence length="78" mass="8721">MTSTAAASRFSRPRFALLVLAGVYPLITAILYAVFPLTEEWEIWQRTLVIAPLTVSIMIWGLIPGVQKTFRGFLNPAQ</sequence>
<protein>
    <recommendedName>
        <fullName evidence="4">DUF2842 domain-containing protein</fullName>
    </recommendedName>
</protein>
<keyword evidence="1" id="KW-0812">Transmembrane</keyword>
<feature type="transmembrane region" description="Helical" evidence="1">
    <location>
        <begin position="15"/>
        <end position="37"/>
    </location>
</feature>
<name>A0AB36R8P3_9HYPH</name>
<organism evidence="2 3">
    <name type="scientific">Mesorhizobium mediterraneum</name>
    <dbReference type="NCBI Taxonomy" id="43617"/>
    <lineage>
        <taxon>Bacteria</taxon>
        <taxon>Pseudomonadati</taxon>
        <taxon>Pseudomonadota</taxon>
        <taxon>Alphaproteobacteria</taxon>
        <taxon>Hyphomicrobiales</taxon>
        <taxon>Phyllobacteriaceae</taxon>
        <taxon>Mesorhizobium</taxon>
    </lineage>
</organism>
<accession>A0AB36R8P3</accession>
<gene>
    <name evidence="2" type="ORF">CIT25_18530</name>
</gene>
<reference evidence="3" key="1">
    <citation type="submission" date="2017-08" db="EMBL/GenBank/DDBJ databases">
        <title>Mesorhizobium wenxinae sp. nov., a novel rhizobial species isolated from root nodules of chickpea (Cicer arietinum L.).</title>
        <authorList>
            <person name="Zhang J."/>
        </authorList>
    </citation>
    <scope>NUCLEOTIDE SEQUENCE [LARGE SCALE GENOMIC DNA]</scope>
    <source>
        <strain evidence="3">USDA 3392</strain>
    </source>
</reference>
<dbReference type="EMBL" id="NPKI01000020">
    <property type="protein sequence ID" value="PAQ00860.1"/>
    <property type="molecule type" value="Genomic_DNA"/>
</dbReference>
<evidence type="ECO:0000313" key="3">
    <source>
        <dbReference type="Proteomes" id="UP000216215"/>
    </source>
</evidence>
<evidence type="ECO:0008006" key="4">
    <source>
        <dbReference type="Google" id="ProtNLM"/>
    </source>
</evidence>